<dbReference type="Proteomes" id="UP000663193">
    <property type="component" value="Chromosome 23"/>
</dbReference>
<feature type="region of interest" description="Disordered" evidence="1">
    <location>
        <begin position="73"/>
        <end position="98"/>
    </location>
</feature>
<dbReference type="OrthoDB" id="4760770at2759"/>
<dbReference type="VEuPathDB" id="FungiDB:JI435_161790"/>
<dbReference type="AlphaFoldDB" id="A0A7U2NRD3"/>
<feature type="compositionally biased region" description="Low complexity" evidence="1">
    <location>
        <begin position="173"/>
        <end position="189"/>
    </location>
</feature>
<proteinExistence type="predicted"/>
<reference evidence="3" key="1">
    <citation type="journal article" date="2021" name="BMC Genomics">
        <title>Chromosome-level genome assembly and manually-curated proteome of model necrotroph Parastagonospora nodorum Sn15 reveals a genome-wide trove of candidate effector homologs, and redundancy of virulence-related functions within an accessory chromosome.</title>
        <authorList>
            <person name="Bertazzoni S."/>
            <person name="Jones D.A.B."/>
            <person name="Phan H.T."/>
            <person name="Tan K.-C."/>
            <person name="Hane J.K."/>
        </authorList>
    </citation>
    <scope>NUCLEOTIDE SEQUENCE [LARGE SCALE GENOMIC DNA]</scope>
    <source>
        <strain evidence="3">SN15 / ATCC MYA-4574 / FGSC 10173)</strain>
    </source>
</reference>
<evidence type="ECO:0000256" key="1">
    <source>
        <dbReference type="SAM" id="MobiDB-lite"/>
    </source>
</evidence>
<feature type="compositionally biased region" description="Basic and acidic residues" evidence="1">
    <location>
        <begin position="89"/>
        <end position="98"/>
    </location>
</feature>
<evidence type="ECO:0000313" key="2">
    <source>
        <dbReference type="EMBL" id="QRD07770.1"/>
    </source>
</evidence>
<organism evidence="2 3">
    <name type="scientific">Phaeosphaeria nodorum (strain SN15 / ATCC MYA-4574 / FGSC 10173)</name>
    <name type="common">Glume blotch fungus</name>
    <name type="synonym">Parastagonospora nodorum</name>
    <dbReference type="NCBI Taxonomy" id="321614"/>
    <lineage>
        <taxon>Eukaryota</taxon>
        <taxon>Fungi</taxon>
        <taxon>Dikarya</taxon>
        <taxon>Ascomycota</taxon>
        <taxon>Pezizomycotina</taxon>
        <taxon>Dothideomycetes</taxon>
        <taxon>Pleosporomycetidae</taxon>
        <taxon>Pleosporales</taxon>
        <taxon>Pleosporineae</taxon>
        <taxon>Phaeosphaeriaceae</taxon>
        <taxon>Parastagonospora</taxon>
    </lineage>
</organism>
<feature type="region of interest" description="Disordered" evidence="1">
    <location>
        <begin position="173"/>
        <end position="236"/>
    </location>
</feature>
<name>A0A7U2NRD3_PHANO</name>
<accession>A0A7U2NRD3</accession>
<protein>
    <submittedName>
        <fullName evidence="2">Uncharacterized protein</fullName>
    </submittedName>
</protein>
<evidence type="ECO:0000313" key="3">
    <source>
        <dbReference type="Proteomes" id="UP000663193"/>
    </source>
</evidence>
<sequence length="236" mass="26109">MAYLDRDLDAEPRYLPVQGEDERQWPDVVETQGRYLETGPPTPVYGLTTDPWHVVDLYHAIVLLHNRQEPRRELYGGDADESPLGHTPPETRARYDSAEDNLRREGIKGMRIGIPDMMEVSAAHQVVQCCPESNLEPNCNSQWAVLNPELAAEILKSPFYVADDGWSLVLGSRPTHSPSRSSTSPPTDTGAFGEHSCSGKIHDEGYHSRPTSGDAANSVAKNEHEQVVGIQEMPVA</sequence>
<dbReference type="EMBL" id="CP069045">
    <property type="protein sequence ID" value="QRD07770.1"/>
    <property type="molecule type" value="Genomic_DNA"/>
</dbReference>
<keyword evidence="3" id="KW-1185">Reference proteome</keyword>
<gene>
    <name evidence="2" type="ORF">JI435_161790</name>
</gene>